<dbReference type="EMBL" id="MT143156">
    <property type="protein sequence ID" value="QJA93527.1"/>
    <property type="molecule type" value="Genomic_DNA"/>
</dbReference>
<evidence type="ECO:0000313" key="2">
    <source>
        <dbReference type="EMBL" id="QJA93527.1"/>
    </source>
</evidence>
<sequence length="65" mass="7046">MTKSWITSKTLWLNILATAVVIVQAIQGQPWVNPEYQVLALAILNALVRLITNSAISGTPASKEV</sequence>
<reference evidence="2" key="1">
    <citation type="submission" date="2020-03" db="EMBL/GenBank/DDBJ databases">
        <title>The deep terrestrial virosphere.</title>
        <authorList>
            <person name="Holmfeldt K."/>
            <person name="Nilsson E."/>
            <person name="Simone D."/>
            <person name="Lopez-Fernandez M."/>
            <person name="Wu X."/>
            <person name="de Brujin I."/>
            <person name="Lundin D."/>
            <person name="Andersson A."/>
            <person name="Bertilsson S."/>
            <person name="Dopson M."/>
        </authorList>
    </citation>
    <scope>NUCLEOTIDE SEQUENCE</scope>
    <source>
        <strain evidence="1">MM415A00839</strain>
        <strain evidence="2">MM415B04199</strain>
    </source>
</reference>
<dbReference type="AlphaFoldDB" id="A0A6M3LE79"/>
<accession>A0A6M3LE79</accession>
<organism evidence="2">
    <name type="scientific">viral metagenome</name>
    <dbReference type="NCBI Taxonomy" id="1070528"/>
    <lineage>
        <taxon>unclassified sequences</taxon>
        <taxon>metagenomes</taxon>
        <taxon>organismal metagenomes</taxon>
    </lineage>
</organism>
<gene>
    <name evidence="1" type="ORF">MM415A00839_0022</name>
    <name evidence="2" type="ORF">MM415B04199_0002</name>
</gene>
<protein>
    <submittedName>
        <fullName evidence="2">Uncharacterized protein</fullName>
    </submittedName>
</protein>
<name>A0A6M3LE79_9ZZZZ</name>
<proteinExistence type="predicted"/>
<evidence type="ECO:0000313" key="1">
    <source>
        <dbReference type="EMBL" id="QJA79735.1"/>
    </source>
</evidence>
<dbReference type="EMBL" id="MT142392">
    <property type="protein sequence ID" value="QJA79735.1"/>
    <property type="molecule type" value="Genomic_DNA"/>
</dbReference>